<dbReference type="AlphaFoldDB" id="A0A4R4KIE1"/>
<feature type="domain" description="Histidine kinase" evidence="5">
    <location>
        <begin position="256"/>
        <end position="446"/>
    </location>
</feature>
<organism evidence="6 7">
    <name type="scientific">Arundinibacter roseus</name>
    <dbReference type="NCBI Taxonomy" id="2070510"/>
    <lineage>
        <taxon>Bacteria</taxon>
        <taxon>Pseudomonadati</taxon>
        <taxon>Bacteroidota</taxon>
        <taxon>Cytophagia</taxon>
        <taxon>Cytophagales</taxon>
        <taxon>Spirosomataceae</taxon>
        <taxon>Arundinibacter</taxon>
    </lineage>
</organism>
<dbReference type="SUPFAM" id="SSF55874">
    <property type="entry name" value="ATPase domain of HSP90 chaperone/DNA topoisomerase II/histidine kinase"/>
    <property type="match status" value="1"/>
</dbReference>
<gene>
    <name evidence="6" type="ORF">EZE20_03135</name>
</gene>
<dbReference type="PANTHER" id="PTHR24421:SF61">
    <property type="entry name" value="OXYGEN SENSOR HISTIDINE KINASE NREB"/>
    <property type="match status" value="1"/>
</dbReference>
<dbReference type="Gene3D" id="3.30.565.10">
    <property type="entry name" value="Histidine kinase-like ATPase, C-terminal domain"/>
    <property type="match status" value="1"/>
</dbReference>
<dbReference type="PROSITE" id="PS50109">
    <property type="entry name" value="HIS_KIN"/>
    <property type="match status" value="1"/>
</dbReference>
<evidence type="ECO:0000256" key="2">
    <source>
        <dbReference type="ARBA" id="ARBA00022777"/>
    </source>
</evidence>
<dbReference type="OrthoDB" id="1523646at2"/>
<dbReference type="PANTHER" id="PTHR24421">
    <property type="entry name" value="NITRATE/NITRITE SENSOR PROTEIN NARX-RELATED"/>
    <property type="match status" value="1"/>
</dbReference>
<dbReference type="RefSeq" id="WP_132114416.1">
    <property type="nucleotide sequence ID" value="NZ_SMJU01000002.1"/>
</dbReference>
<dbReference type="InterPro" id="IPR003594">
    <property type="entry name" value="HATPase_dom"/>
</dbReference>
<feature type="transmembrane region" description="Helical" evidence="4">
    <location>
        <begin position="132"/>
        <end position="150"/>
    </location>
</feature>
<dbReference type="CDD" id="cd16917">
    <property type="entry name" value="HATPase_UhpB-NarQ-NarX-like"/>
    <property type="match status" value="1"/>
</dbReference>
<keyword evidence="4" id="KW-0812">Transmembrane</keyword>
<dbReference type="InterPro" id="IPR011623">
    <property type="entry name" value="7TMR_DISM_rcpt_extracell_dom1"/>
</dbReference>
<dbReference type="Gene3D" id="1.20.5.1930">
    <property type="match status" value="1"/>
</dbReference>
<evidence type="ECO:0000313" key="7">
    <source>
        <dbReference type="Proteomes" id="UP000295706"/>
    </source>
</evidence>
<feature type="transmembrane region" description="Helical" evidence="4">
    <location>
        <begin position="66"/>
        <end position="87"/>
    </location>
</feature>
<dbReference type="GO" id="GO:0000155">
    <property type="term" value="F:phosphorelay sensor kinase activity"/>
    <property type="evidence" value="ECO:0007669"/>
    <property type="project" value="InterPro"/>
</dbReference>
<proteinExistence type="predicted"/>
<sequence length="446" mass="50878">MQSYEALRILLDGMLYMMALFSVMSFLQQRKAIYWQYAVYIVCITFTFNLNDQDYLKVNYLPGTNFLISLLESVAFAMYISFAIQLMNIQENDPVSYRILRYMILVLILETVVDCFLFSFEFSPEIISGSYTFFRFILAGTALVVLPRIFRLRQAVVSYFIIGTFLFVIGCLLALWINYIPAIFTRSPDSPFSFPITYMELGVVAEVLCFTLGMSLQNRENELEKIKVQGQLIVQLRENDQKQQKLLKIRDEIARDLHDELGADLASISMMCHAAEQQLTLNPELARKSIRQMGETARKVIRVMREIVWSLHSAHDSAGQFVHRIRETAQGLFDPNTTTLHFDVGLTDATIPSVMRRDLFLIYKELLHNALRHSSAANVYISFEIREQQIFLSVRDDGQGFDPEVGYHGNGLASIRQRAASLNGHLAITSHASQGTRATLNCPLPA</sequence>
<feature type="transmembrane region" description="Helical" evidence="4">
    <location>
        <begin position="157"/>
        <end position="177"/>
    </location>
</feature>
<keyword evidence="3" id="KW-0902">Two-component regulatory system</keyword>
<accession>A0A4R4KIE1</accession>
<keyword evidence="7" id="KW-1185">Reference proteome</keyword>
<reference evidence="6 7" key="1">
    <citation type="submission" date="2019-02" db="EMBL/GenBank/DDBJ databases">
        <title>Arundinibacter roseus gen. nov., sp. nov., a new member of the family Cytophagaceae.</title>
        <authorList>
            <person name="Szuroczki S."/>
            <person name="Khayer B."/>
            <person name="Sproer C."/>
            <person name="Toumi M."/>
            <person name="Szabo A."/>
            <person name="Felfoldi T."/>
            <person name="Schumann P."/>
            <person name="Toth E."/>
        </authorList>
    </citation>
    <scope>NUCLEOTIDE SEQUENCE [LARGE SCALE GENOMIC DNA]</scope>
    <source>
        <strain evidence="6 7">DMA-k-7a</strain>
    </source>
</reference>
<feature type="transmembrane region" description="Helical" evidence="4">
    <location>
        <begin position="6"/>
        <end position="27"/>
    </location>
</feature>
<dbReference type="EMBL" id="SMJU01000002">
    <property type="protein sequence ID" value="TDB67937.1"/>
    <property type="molecule type" value="Genomic_DNA"/>
</dbReference>
<dbReference type="GO" id="GO:0046983">
    <property type="term" value="F:protein dimerization activity"/>
    <property type="evidence" value="ECO:0007669"/>
    <property type="project" value="InterPro"/>
</dbReference>
<dbReference type="GO" id="GO:0016020">
    <property type="term" value="C:membrane"/>
    <property type="evidence" value="ECO:0007669"/>
    <property type="project" value="InterPro"/>
</dbReference>
<keyword evidence="4" id="KW-1133">Transmembrane helix</keyword>
<feature type="transmembrane region" description="Helical" evidence="4">
    <location>
        <begin position="99"/>
        <end position="120"/>
    </location>
</feature>
<keyword evidence="2 6" id="KW-0418">Kinase</keyword>
<protein>
    <submittedName>
        <fullName evidence="6">Sensor histidine kinase</fullName>
    </submittedName>
</protein>
<dbReference type="Proteomes" id="UP000295706">
    <property type="component" value="Unassembled WGS sequence"/>
</dbReference>
<feature type="transmembrane region" description="Helical" evidence="4">
    <location>
        <begin position="197"/>
        <end position="216"/>
    </location>
</feature>
<name>A0A4R4KIE1_9BACT</name>
<dbReference type="InterPro" id="IPR036890">
    <property type="entry name" value="HATPase_C_sf"/>
</dbReference>
<dbReference type="Pfam" id="PF07730">
    <property type="entry name" value="HisKA_3"/>
    <property type="match status" value="1"/>
</dbReference>
<keyword evidence="4" id="KW-0472">Membrane</keyword>
<evidence type="ECO:0000256" key="4">
    <source>
        <dbReference type="SAM" id="Phobius"/>
    </source>
</evidence>
<dbReference type="SMART" id="SM00387">
    <property type="entry name" value="HATPase_c"/>
    <property type="match status" value="1"/>
</dbReference>
<dbReference type="InterPro" id="IPR050482">
    <property type="entry name" value="Sensor_HK_TwoCompSys"/>
</dbReference>
<feature type="transmembrane region" description="Helical" evidence="4">
    <location>
        <begin position="34"/>
        <end position="51"/>
    </location>
</feature>
<dbReference type="Pfam" id="PF07695">
    <property type="entry name" value="7TMR-DISM_7TM"/>
    <property type="match status" value="1"/>
</dbReference>
<evidence type="ECO:0000256" key="1">
    <source>
        <dbReference type="ARBA" id="ARBA00022679"/>
    </source>
</evidence>
<evidence type="ECO:0000313" key="6">
    <source>
        <dbReference type="EMBL" id="TDB67937.1"/>
    </source>
</evidence>
<evidence type="ECO:0000256" key="3">
    <source>
        <dbReference type="ARBA" id="ARBA00023012"/>
    </source>
</evidence>
<dbReference type="Pfam" id="PF02518">
    <property type="entry name" value="HATPase_c"/>
    <property type="match status" value="1"/>
</dbReference>
<evidence type="ECO:0000259" key="5">
    <source>
        <dbReference type="PROSITE" id="PS50109"/>
    </source>
</evidence>
<keyword evidence="1" id="KW-0808">Transferase</keyword>
<comment type="caution">
    <text evidence="6">The sequence shown here is derived from an EMBL/GenBank/DDBJ whole genome shotgun (WGS) entry which is preliminary data.</text>
</comment>
<dbReference type="InterPro" id="IPR011712">
    <property type="entry name" value="Sig_transdc_His_kin_sub3_dim/P"/>
</dbReference>
<dbReference type="InterPro" id="IPR005467">
    <property type="entry name" value="His_kinase_dom"/>
</dbReference>